<evidence type="ECO:0000256" key="2">
    <source>
        <dbReference type="SAM" id="SignalP"/>
    </source>
</evidence>
<dbReference type="Proteomes" id="UP000580839">
    <property type="component" value="Unassembled WGS sequence"/>
</dbReference>
<evidence type="ECO:0000259" key="3">
    <source>
        <dbReference type="Pfam" id="PF07589"/>
    </source>
</evidence>
<protein>
    <submittedName>
        <fullName evidence="4">PEP-CTERM sorting domain-containing protein</fullName>
    </submittedName>
</protein>
<feature type="domain" description="Ice-binding protein C-terminal" evidence="3">
    <location>
        <begin position="82"/>
        <end position="106"/>
    </location>
</feature>
<gene>
    <name evidence="4" type="ORF">HOP12_14650</name>
</gene>
<sequence length="109" mass="11201">MKKVTLAAIALVLMAAPAFAYVQPGSLNQNARLGNTQNGHRQGQEMDGGGSGYRRAPGSAVTPGTDPLVSPRGTDGENPTRPVPEPGTMAMASMGLLAIGAALRHKRGH</sequence>
<proteinExistence type="predicted"/>
<dbReference type="Pfam" id="PF07589">
    <property type="entry name" value="PEP-CTERM"/>
    <property type="match status" value="1"/>
</dbReference>
<feature type="compositionally biased region" description="Polar residues" evidence="1">
    <location>
        <begin position="28"/>
        <end position="41"/>
    </location>
</feature>
<evidence type="ECO:0000313" key="4">
    <source>
        <dbReference type="EMBL" id="NOT35381.1"/>
    </source>
</evidence>
<comment type="caution">
    <text evidence="4">The sequence shown here is derived from an EMBL/GenBank/DDBJ whole genome shotgun (WGS) entry which is preliminary data.</text>
</comment>
<feature type="signal peptide" evidence="2">
    <location>
        <begin position="1"/>
        <end position="20"/>
    </location>
</feature>
<dbReference type="AlphaFoldDB" id="A0A849SLS0"/>
<reference evidence="4 5" key="1">
    <citation type="submission" date="2020-04" db="EMBL/GenBank/DDBJ databases">
        <title>Metagenomic profiling of ammonia- and methane-oxidizing microorganisms in a Dutch drinking water treatment plant.</title>
        <authorList>
            <person name="Poghosyan L."/>
            <person name="Leucker S."/>
        </authorList>
    </citation>
    <scope>NUCLEOTIDE SEQUENCE [LARGE SCALE GENOMIC DNA]</scope>
    <source>
        <strain evidence="4">S-RSF-IL-03</strain>
    </source>
</reference>
<feature type="chain" id="PRO_5032591682" evidence="2">
    <location>
        <begin position="21"/>
        <end position="109"/>
    </location>
</feature>
<accession>A0A849SLS0</accession>
<name>A0A849SLS0_UNCEI</name>
<keyword evidence="2" id="KW-0732">Signal</keyword>
<feature type="region of interest" description="Disordered" evidence="1">
    <location>
        <begin position="28"/>
        <end position="88"/>
    </location>
</feature>
<evidence type="ECO:0000256" key="1">
    <source>
        <dbReference type="SAM" id="MobiDB-lite"/>
    </source>
</evidence>
<dbReference type="InterPro" id="IPR013424">
    <property type="entry name" value="Ice-binding_C"/>
</dbReference>
<organism evidence="4 5">
    <name type="scientific">Eiseniibacteriota bacterium</name>
    <dbReference type="NCBI Taxonomy" id="2212470"/>
    <lineage>
        <taxon>Bacteria</taxon>
        <taxon>Candidatus Eiseniibacteriota</taxon>
    </lineage>
</organism>
<dbReference type="EMBL" id="JABFRW010000192">
    <property type="protein sequence ID" value="NOT35381.1"/>
    <property type="molecule type" value="Genomic_DNA"/>
</dbReference>
<evidence type="ECO:0000313" key="5">
    <source>
        <dbReference type="Proteomes" id="UP000580839"/>
    </source>
</evidence>